<accession>A0A563UAG3</accession>
<protein>
    <recommendedName>
        <fullName evidence="3">LiaI-LiaF-like transmembrane region domain-containing protein</fullName>
    </recommendedName>
</protein>
<keyword evidence="5" id="KW-1185">Reference proteome</keyword>
<evidence type="ECO:0000313" key="4">
    <source>
        <dbReference type="EMBL" id="TWR28372.1"/>
    </source>
</evidence>
<dbReference type="AlphaFoldDB" id="A0A563UAG3"/>
<evidence type="ECO:0000256" key="2">
    <source>
        <dbReference type="SAM" id="Phobius"/>
    </source>
</evidence>
<feature type="transmembrane region" description="Helical" evidence="2">
    <location>
        <begin position="57"/>
        <end position="79"/>
    </location>
</feature>
<feature type="transmembrane region" description="Helical" evidence="2">
    <location>
        <begin position="6"/>
        <end position="27"/>
    </location>
</feature>
<keyword evidence="2" id="KW-0472">Membrane</keyword>
<dbReference type="OrthoDB" id="941984at2"/>
<dbReference type="Pfam" id="PF18917">
    <property type="entry name" value="LiaI-LiaF-like_TM1"/>
    <property type="match status" value="1"/>
</dbReference>
<feature type="compositionally biased region" description="Acidic residues" evidence="1">
    <location>
        <begin position="109"/>
        <end position="118"/>
    </location>
</feature>
<sequence>MRSDKLVPGLILVGIGVIFLLDNFNIIDFHWGNLWHLWPIFLIMAGVNLVLANNKAVWASAIKIGVVILGFALLIFGHFKNPWFSPFDRHWRLSEKGWNHRDKDFDMDDDSDDNDNDNDTTSHSITKVNGSSNYVESFKPGTAEARLEVNGGGTEYILKDTTSQLFEANTKEFFNRFVYSHTMEGSMPVVQLRMKDKKGNIQWDSDNTNAATMKLNAKPVWNINVKAGATKVDFDLSKFRVRNLNVNGGAGSFEVKMGMPVSATRIEVATGVSEVDIKVPEGAAVQIKTSTGLSSDSFPGFTDKGNSTYETPNFDSAANKMFIVMKGGLSDFKVSRY</sequence>
<dbReference type="EMBL" id="VOEI01000001">
    <property type="protein sequence ID" value="TWR28372.1"/>
    <property type="molecule type" value="Genomic_DNA"/>
</dbReference>
<gene>
    <name evidence="4" type="ORF">FPZ42_03915</name>
</gene>
<evidence type="ECO:0000313" key="5">
    <source>
        <dbReference type="Proteomes" id="UP000318010"/>
    </source>
</evidence>
<feature type="domain" description="LiaI-LiaF-like transmembrane region" evidence="3">
    <location>
        <begin position="6"/>
        <end position="49"/>
    </location>
</feature>
<comment type="caution">
    <text evidence="4">The sequence shown here is derived from an EMBL/GenBank/DDBJ whole genome shotgun (WGS) entry which is preliminary data.</text>
</comment>
<feature type="transmembrane region" description="Helical" evidence="2">
    <location>
        <begin position="34"/>
        <end position="51"/>
    </location>
</feature>
<keyword evidence="2" id="KW-0812">Transmembrane</keyword>
<reference evidence="4 5" key="1">
    <citation type="submission" date="2019-07" db="EMBL/GenBank/DDBJ databases">
        <authorList>
            <person name="Kim J."/>
        </authorList>
    </citation>
    <scope>NUCLEOTIDE SEQUENCE [LARGE SCALE GENOMIC DNA]</scope>
    <source>
        <strain evidence="4 5">MJ1a</strain>
    </source>
</reference>
<organism evidence="4 5">
    <name type="scientific">Mucilaginibacter achroorhodeus</name>
    <dbReference type="NCBI Taxonomy" id="2599294"/>
    <lineage>
        <taxon>Bacteria</taxon>
        <taxon>Pseudomonadati</taxon>
        <taxon>Bacteroidota</taxon>
        <taxon>Sphingobacteriia</taxon>
        <taxon>Sphingobacteriales</taxon>
        <taxon>Sphingobacteriaceae</taxon>
        <taxon>Mucilaginibacter</taxon>
    </lineage>
</organism>
<dbReference type="InterPro" id="IPR043726">
    <property type="entry name" value="LiaI-LiaF-like_TM1"/>
</dbReference>
<evidence type="ECO:0000259" key="3">
    <source>
        <dbReference type="Pfam" id="PF18917"/>
    </source>
</evidence>
<dbReference type="Proteomes" id="UP000318010">
    <property type="component" value="Unassembled WGS sequence"/>
</dbReference>
<dbReference type="RefSeq" id="WP_146269166.1">
    <property type="nucleotide sequence ID" value="NZ_VOEI01000001.1"/>
</dbReference>
<name>A0A563UAG3_9SPHI</name>
<feature type="region of interest" description="Disordered" evidence="1">
    <location>
        <begin position="109"/>
        <end position="128"/>
    </location>
</feature>
<proteinExistence type="predicted"/>
<keyword evidence="2" id="KW-1133">Transmembrane helix</keyword>
<evidence type="ECO:0000256" key="1">
    <source>
        <dbReference type="SAM" id="MobiDB-lite"/>
    </source>
</evidence>